<dbReference type="InterPro" id="IPR050724">
    <property type="entry name" value="Glu_Leu_Phe_Val_DH"/>
</dbReference>
<dbReference type="Proteomes" id="UP001153069">
    <property type="component" value="Unassembled WGS sequence"/>
</dbReference>
<name>A0A9N8DNB0_9STRA</name>
<dbReference type="InterPro" id="IPR006096">
    <property type="entry name" value="Glu/Leu/Phe/Val/Trp_DH_C"/>
</dbReference>
<reference evidence="4" key="1">
    <citation type="submission" date="2020-06" db="EMBL/GenBank/DDBJ databases">
        <authorList>
            <consortium name="Plant Systems Biology data submission"/>
        </authorList>
    </citation>
    <scope>NUCLEOTIDE SEQUENCE</scope>
    <source>
        <strain evidence="4">D6</strain>
    </source>
</reference>
<dbReference type="Pfam" id="PF02812">
    <property type="entry name" value="ELFV_dehydrog_N"/>
    <property type="match status" value="1"/>
</dbReference>
<dbReference type="GO" id="GO:0006537">
    <property type="term" value="P:glutamate biosynthetic process"/>
    <property type="evidence" value="ECO:0007669"/>
    <property type="project" value="TreeGrafter"/>
</dbReference>
<organism evidence="4 5">
    <name type="scientific">Seminavis robusta</name>
    <dbReference type="NCBI Taxonomy" id="568900"/>
    <lineage>
        <taxon>Eukaryota</taxon>
        <taxon>Sar</taxon>
        <taxon>Stramenopiles</taxon>
        <taxon>Ochrophyta</taxon>
        <taxon>Bacillariophyta</taxon>
        <taxon>Bacillariophyceae</taxon>
        <taxon>Bacillariophycidae</taxon>
        <taxon>Naviculales</taxon>
        <taxon>Naviculaceae</taxon>
        <taxon>Seminavis</taxon>
    </lineage>
</organism>
<keyword evidence="2" id="KW-0560">Oxidoreductase</keyword>
<dbReference type="GO" id="GO:0004354">
    <property type="term" value="F:glutamate dehydrogenase (NADP+) activity"/>
    <property type="evidence" value="ECO:0007669"/>
    <property type="project" value="TreeGrafter"/>
</dbReference>
<gene>
    <name evidence="4" type="ORF">SEMRO_256_G100690.1</name>
</gene>
<dbReference type="OrthoDB" id="6718861at2759"/>
<evidence type="ECO:0000256" key="2">
    <source>
        <dbReference type="ARBA" id="ARBA00023002"/>
    </source>
</evidence>
<evidence type="ECO:0000313" key="5">
    <source>
        <dbReference type="Proteomes" id="UP001153069"/>
    </source>
</evidence>
<dbReference type="SUPFAM" id="SSF51735">
    <property type="entry name" value="NAD(P)-binding Rossmann-fold domains"/>
    <property type="match status" value="1"/>
</dbReference>
<evidence type="ECO:0000259" key="3">
    <source>
        <dbReference type="SMART" id="SM00839"/>
    </source>
</evidence>
<dbReference type="Gene3D" id="1.10.285.10">
    <property type="entry name" value="Glutamate Dehydrogenase, chain A, domain 3"/>
    <property type="match status" value="2"/>
</dbReference>
<dbReference type="GO" id="GO:0005829">
    <property type="term" value="C:cytosol"/>
    <property type="evidence" value="ECO:0007669"/>
    <property type="project" value="TreeGrafter"/>
</dbReference>
<protein>
    <submittedName>
        <fullName evidence="4">NADP-specific glutamate dehydrogenase</fullName>
    </submittedName>
</protein>
<evidence type="ECO:0000256" key="1">
    <source>
        <dbReference type="ARBA" id="ARBA00006382"/>
    </source>
</evidence>
<dbReference type="PANTHER" id="PTHR43571">
    <property type="entry name" value="NADP-SPECIFIC GLUTAMATE DEHYDROGENASE 1-RELATED"/>
    <property type="match status" value="1"/>
</dbReference>
<proteinExistence type="inferred from homology"/>
<feature type="domain" description="Glutamate/phenylalanine/leucine/valine/L-tryptophan dehydrogenase C-terminal" evidence="3">
    <location>
        <begin position="278"/>
        <end position="506"/>
    </location>
</feature>
<dbReference type="SMART" id="SM00839">
    <property type="entry name" value="ELFV_dehydrog"/>
    <property type="match status" value="1"/>
</dbReference>
<evidence type="ECO:0000313" key="4">
    <source>
        <dbReference type="EMBL" id="CAB9506162.1"/>
    </source>
</evidence>
<dbReference type="SUPFAM" id="SSF53223">
    <property type="entry name" value="Aminoacid dehydrogenase-like, N-terminal domain"/>
    <property type="match status" value="1"/>
</dbReference>
<dbReference type="Gene3D" id="3.40.50.720">
    <property type="entry name" value="NAD(P)-binding Rossmann-like Domain"/>
    <property type="match status" value="1"/>
</dbReference>
<dbReference type="Gene3D" id="3.40.50.10860">
    <property type="entry name" value="Leucine Dehydrogenase, chain A, domain 1"/>
    <property type="match status" value="1"/>
</dbReference>
<dbReference type="InterPro" id="IPR006097">
    <property type="entry name" value="Glu/Leu/Phe/Val/Trp_DH_dimer"/>
</dbReference>
<dbReference type="PANTHER" id="PTHR43571:SF1">
    <property type="entry name" value="NADP-SPECIFIC GLUTAMATE DEHYDROGENASE 1-RELATED"/>
    <property type="match status" value="1"/>
</dbReference>
<dbReference type="AlphaFoldDB" id="A0A9N8DNB0"/>
<dbReference type="InterPro" id="IPR046346">
    <property type="entry name" value="Aminoacid_DH-like_N_sf"/>
</dbReference>
<dbReference type="Pfam" id="PF00208">
    <property type="entry name" value="ELFV_dehydrog"/>
    <property type="match status" value="1"/>
</dbReference>
<keyword evidence="5" id="KW-1185">Reference proteome</keyword>
<comment type="caution">
    <text evidence="4">The sequence shown here is derived from an EMBL/GenBank/DDBJ whole genome shotgun (WGS) entry which is preliminary data.</text>
</comment>
<comment type="similarity">
    <text evidence="1">Belongs to the Glu/Leu/Phe/Val dehydrogenases family.</text>
</comment>
<accession>A0A9N8DNB0</accession>
<dbReference type="InterPro" id="IPR036291">
    <property type="entry name" value="NAD(P)-bd_dom_sf"/>
</dbReference>
<dbReference type="EMBL" id="CAICTM010000255">
    <property type="protein sequence ID" value="CAB9506162.1"/>
    <property type="molecule type" value="Genomic_DNA"/>
</dbReference>
<sequence>MMLASKSATRRFLSVHRTTNSTSSTAIRCSSSLSDTPAPRQSLITSEDGVHQNMKISKSWRNKPLFRRQGDVRFKTGMEAANLLVKECMRRDSHEKEYIDSVTTTLHCLSPIFDRNPKYAFVAKTLMEPERFIQFRVAWIDDLGVVRMNRGFRVQYSSSIGPYEGGLHLGYHINTGVIKALGFDAVMSNALTGYNFGAAVGGSDFNPFDKSEAEMQRFCQSYMTELAKYVGPDVDSPWMGMGVGQKEMGYLFGQYKRIGMKQGNSGRPFLSTSNTLFEKAPGFSTVHMAAEMLADKGDSLQGKRCMIIGAGKVARSVAEKLIEYGAIPITFSDPSGHVYEEDGFTEGKFNIINQIKEERGALLGRYIISSTTAQFNTPDHLLDIGCDLCFPCGAMDDIDELAVNALADNGCQGVIEGGHNCVTPNARKILKKRGLLYGPHTATLTGNAIVHALGEGATDAELKENVKRIYTDVKDTAREFNARGDLFAGSNIAGFLRVANVMMMHGAV</sequence>